<evidence type="ECO:0000313" key="3">
    <source>
        <dbReference type="EMBL" id="ADH60485.1"/>
    </source>
</evidence>
<evidence type="ECO:0000313" key="4">
    <source>
        <dbReference type="Proteomes" id="UP000002064"/>
    </source>
</evidence>
<dbReference type="NCBIfam" id="TIGR02679">
    <property type="entry name" value="TIGR02679 family protein"/>
    <property type="match status" value="1"/>
</dbReference>
<name>A0ABM5LNZ7_THEM3</name>
<feature type="domain" description="DUF2399" evidence="1">
    <location>
        <begin position="271"/>
        <end position="421"/>
    </location>
</feature>
<feature type="domain" description="Conserved hypothetical protein CHP02679 N terminus" evidence="2">
    <location>
        <begin position="32"/>
        <end position="246"/>
    </location>
</feature>
<accession>A0ABM5LNZ7</accession>
<evidence type="ECO:0008006" key="5">
    <source>
        <dbReference type="Google" id="ProtNLM"/>
    </source>
</evidence>
<gene>
    <name evidence="3" type="ordered locus">Tmath_0743</name>
</gene>
<dbReference type="InterPro" id="IPR036078">
    <property type="entry name" value="Spo11/TopoVI_A_sf"/>
</dbReference>
<protein>
    <recommendedName>
        <fullName evidence="5">TIGR02679 family protein</fullName>
    </recommendedName>
</protein>
<evidence type="ECO:0000259" key="2">
    <source>
        <dbReference type="Pfam" id="PF11796"/>
    </source>
</evidence>
<dbReference type="RefSeq" id="WP_013150025.1">
    <property type="nucleotide sequence ID" value="NC_014209.1"/>
</dbReference>
<dbReference type="Pfam" id="PF11796">
    <property type="entry name" value="DUF3323"/>
    <property type="match status" value="1"/>
</dbReference>
<dbReference type="EMBL" id="CP002032">
    <property type="protein sequence ID" value="ADH60485.1"/>
    <property type="molecule type" value="Genomic_DNA"/>
</dbReference>
<dbReference type="Gene3D" id="3.40.1360.10">
    <property type="match status" value="1"/>
</dbReference>
<dbReference type="Proteomes" id="UP000002064">
    <property type="component" value="Chromosome"/>
</dbReference>
<evidence type="ECO:0000259" key="1">
    <source>
        <dbReference type="Pfam" id="PF09664"/>
    </source>
</evidence>
<dbReference type="CDD" id="cd00188">
    <property type="entry name" value="TOPRIM"/>
    <property type="match status" value="1"/>
</dbReference>
<dbReference type="InterPro" id="IPR024465">
    <property type="entry name" value="DUF2399"/>
</dbReference>
<reference evidence="3 4" key="1">
    <citation type="submission" date="2010-05" db="EMBL/GenBank/DDBJ databases">
        <title>Complete sequence of Thermoanaerobacter mathranii subsp. mathranii mathranii str. A3.</title>
        <authorList>
            <consortium name="US DOE Joint Genome Institute"/>
            <person name="Lucas S."/>
            <person name="Copeland A."/>
            <person name="Lapidus A."/>
            <person name="Cheng J.-F."/>
            <person name="Bruce D."/>
            <person name="Goodwin L."/>
            <person name="Pitluck S."/>
            <person name="Held B."/>
            <person name="Detter J.C."/>
            <person name="Han C."/>
            <person name="Tapia R."/>
            <person name="Land M."/>
            <person name="Hauser L."/>
            <person name="Kyrpides N."/>
            <person name="Mikhailova N."/>
            <person name="Zhou J."/>
            <person name="Hemme C."/>
            <person name="Woyke T."/>
        </authorList>
    </citation>
    <scope>NUCLEOTIDE SEQUENCE [LARGE SCALE GENOMIC DNA]</scope>
    <source>
        <strain evidence="3 4">A3</strain>
    </source>
</reference>
<organism evidence="3 4">
    <name type="scientific">Thermoanaerobacter mathranii subsp. mathranii (strain DSM 11426 / CCUG 53645 / CIP 108742 / A3)</name>
    <dbReference type="NCBI Taxonomy" id="583358"/>
    <lineage>
        <taxon>Bacteria</taxon>
        <taxon>Bacillati</taxon>
        <taxon>Bacillota</taxon>
        <taxon>Clostridia</taxon>
        <taxon>Thermoanaerobacterales</taxon>
        <taxon>Thermoanaerobacteraceae</taxon>
        <taxon>Thermoanaerobacter</taxon>
    </lineage>
</organism>
<dbReference type="SUPFAM" id="SSF56726">
    <property type="entry name" value="DNA topoisomerase IV, alpha subunit"/>
    <property type="match status" value="1"/>
</dbReference>
<keyword evidence="4" id="KW-1185">Reference proteome</keyword>
<dbReference type="InterPro" id="IPR013495">
    <property type="entry name" value="CHP02679"/>
</dbReference>
<sequence>MNKEELKYFKEKKGYKRIFEGIREKYRSLGRLGGVVKLDNLTEDEKEVLTNHFKKDYRTKKSASIDVAKFEESLKNTRFEEYTLKDILEYYFGEKLTSKKEDMEILAKEREEFFKELFSKYKECKCIDWLKSLYEGTAVGVRAVNQRYLNDKDGLKKDIMYVCDAINNLPVYKGEKKRLPVFSSQIARNPHYFDSNTEAGSMFINALCTLMGLNEVKGSEEISELYYNVGILIDEISNYVTLSGLLAYEGDTENQVFKAAYESNQVLQVPLLNLSKIERIVSPSKKVYVVENPSVFTSLIDATSKVFPVVCTYGQPKLSSLLLLDMLYKEGTEIYYSGDFDPEGLMIADRLYKRYKDKFHFLRYDVEDYLKSLSNEVINDVRLSKLNKIESPLLFDVANEMKIIKKAGYQELIIDDIINDIKLIEEGKGGGKIKVISMPS</sequence>
<dbReference type="InterPro" id="IPR024466">
    <property type="entry name" value="CHP02679_N"/>
</dbReference>
<dbReference type="Pfam" id="PF09664">
    <property type="entry name" value="DUF2399"/>
    <property type="match status" value="1"/>
</dbReference>
<proteinExistence type="predicted"/>